<keyword evidence="4 10" id="KW-0808">Transferase</keyword>
<feature type="transmembrane region" description="Helical" evidence="8">
    <location>
        <begin position="317"/>
        <end position="335"/>
    </location>
</feature>
<keyword evidence="6 8" id="KW-1133">Transmembrane helix</keyword>
<feature type="transmembrane region" description="Helical" evidence="8">
    <location>
        <begin position="204"/>
        <end position="225"/>
    </location>
</feature>
<keyword evidence="3 10" id="KW-0328">Glycosyltransferase</keyword>
<dbReference type="InterPro" id="IPR050297">
    <property type="entry name" value="LipidA_mod_glycosyltrf_83"/>
</dbReference>
<keyword evidence="5 8" id="KW-0812">Transmembrane</keyword>
<evidence type="ECO:0000256" key="1">
    <source>
        <dbReference type="ARBA" id="ARBA00004651"/>
    </source>
</evidence>
<organism evidence="10 11">
    <name type="scientific">Tropicimonas sediminicola</name>
    <dbReference type="NCBI Taxonomy" id="1031541"/>
    <lineage>
        <taxon>Bacteria</taxon>
        <taxon>Pseudomonadati</taxon>
        <taxon>Pseudomonadota</taxon>
        <taxon>Alphaproteobacteria</taxon>
        <taxon>Rhodobacterales</taxon>
        <taxon>Roseobacteraceae</taxon>
        <taxon>Tropicimonas</taxon>
    </lineage>
</organism>
<dbReference type="Pfam" id="PF13231">
    <property type="entry name" value="PMT_2"/>
    <property type="match status" value="1"/>
</dbReference>
<feature type="transmembrane region" description="Helical" evidence="8">
    <location>
        <begin position="124"/>
        <end position="152"/>
    </location>
</feature>
<feature type="transmembrane region" description="Helical" evidence="8">
    <location>
        <begin position="347"/>
        <end position="365"/>
    </location>
</feature>
<keyword evidence="2" id="KW-1003">Cell membrane</keyword>
<evidence type="ECO:0000256" key="3">
    <source>
        <dbReference type="ARBA" id="ARBA00022676"/>
    </source>
</evidence>
<keyword evidence="11" id="KW-1185">Reference proteome</keyword>
<comment type="subcellular location">
    <subcellularLocation>
        <location evidence="1">Cell membrane</location>
        <topology evidence="1">Multi-pass membrane protein</topology>
    </subcellularLocation>
</comment>
<proteinExistence type="predicted"/>
<protein>
    <submittedName>
        <fullName evidence="10">Dolichyl-phosphate-mannose-protein mannosyltransferase</fullName>
    </submittedName>
</protein>
<name>A0A239JF56_9RHOB</name>
<feature type="domain" description="Glycosyltransferase RgtA/B/C/D-like" evidence="9">
    <location>
        <begin position="65"/>
        <end position="225"/>
    </location>
</feature>
<evidence type="ECO:0000259" key="9">
    <source>
        <dbReference type="Pfam" id="PF13231"/>
    </source>
</evidence>
<gene>
    <name evidence="10" type="ORF">SAMN05421757_105248</name>
</gene>
<evidence type="ECO:0000313" key="10">
    <source>
        <dbReference type="EMBL" id="SNT04439.1"/>
    </source>
</evidence>
<evidence type="ECO:0000256" key="8">
    <source>
        <dbReference type="SAM" id="Phobius"/>
    </source>
</evidence>
<dbReference type="AlphaFoldDB" id="A0A239JF56"/>
<dbReference type="RefSeq" id="WP_089233819.1">
    <property type="nucleotide sequence ID" value="NZ_FZOY01000005.1"/>
</dbReference>
<dbReference type="InterPro" id="IPR038731">
    <property type="entry name" value="RgtA/B/C-like"/>
</dbReference>
<reference evidence="10 11" key="1">
    <citation type="submission" date="2017-06" db="EMBL/GenBank/DDBJ databases">
        <authorList>
            <person name="Kim H.J."/>
            <person name="Triplett B.A."/>
        </authorList>
    </citation>
    <scope>NUCLEOTIDE SEQUENCE [LARGE SCALE GENOMIC DNA]</scope>
    <source>
        <strain evidence="10 11">DSM 29339</strain>
    </source>
</reference>
<sequence length="498" mass="53620">MPNVAASPNRPAASEAEGWFLPAALIVLGVTALRVLLLGLNRTDLFVDEAQYWLWGQEMALGYYSKPPLIGWVIRAATEIGGSDAPFWVRLPAPLFHAATALILGAIAAPRFGRVAAIWVAASYITLPMVVVGSLLISTDTIMVPFLTLALWAWLRGLDRGGSVLWAALAGAALGVAFLAKYAAIYYVICAALAALAMWQGRPGWAPALAGLAAFAVVISPNVWWNLMNGLSTVEHTLDNADWVRDPGERAQLNFAGLAEFLANQFIVFGPVLFGALLWLAARFRGAPAERCLLLLFSLPILAIVCTQALLSEAYPNWAATAYIAGTLIVVPWLLGQHPGWRWGSMGFHLVLAILLPLASVWGTGWRAGPDGNFLLERYLGRTEMSAAILAAAEAEGVVAVVADDRDILAGLFHDGRESTLPVFARPRDGRAPNHYVLKYSLPESVVGDVLLVTKNERVRLEGCEARPAGRIAPADGAYAGRPQQLFLVDAECLRTNR</sequence>
<dbReference type="GO" id="GO:0016763">
    <property type="term" value="F:pentosyltransferase activity"/>
    <property type="evidence" value="ECO:0007669"/>
    <property type="project" value="TreeGrafter"/>
</dbReference>
<feature type="transmembrane region" description="Helical" evidence="8">
    <location>
        <begin position="164"/>
        <end position="197"/>
    </location>
</feature>
<evidence type="ECO:0000256" key="5">
    <source>
        <dbReference type="ARBA" id="ARBA00022692"/>
    </source>
</evidence>
<dbReference type="GO" id="GO:0005886">
    <property type="term" value="C:plasma membrane"/>
    <property type="evidence" value="ECO:0007669"/>
    <property type="project" value="UniProtKB-SubCell"/>
</dbReference>
<dbReference type="Proteomes" id="UP000198426">
    <property type="component" value="Unassembled WGS sequence"/>
</dbReference>
<feature type="transmembrane region" description="Helical" evidence="8">
    <location>
        <begin position="261"/>
        <end position="280"/>
    </location>
</feature>
<feature type="transmembrane region" description="Helical" evidence="8">
    <location>
        <begin position="292"/>
        <end position="311"/>
    </location>
</feature>
<evidence type="ECO:0000256" key="2">
    <source>
        <dbReference type="ARBA" id="ARBA00022475"/>
    </source>
</evidence>
<evidence type="ECO:0000256" key="7">
    <source>
        <dbReference type="ARBA" id="ARBA00023136"/>
    </source>
</evidence>
<accession>A0A239JF56</accession>
<dbReference type="PANTHER" id="PTHR33908:SF11">
    <property type="entry name" value="MEMBRANE PROTEIN"/>
    <property type="match status" value="1"/>
</dbReference>
<evidence type="ECO:0000256" key="4">
    <source>
        <dbReference type="ARBA" id="ARBA00022679"/>
    </source>
</evidence>
<keyword evidence="7 8" id="KW-0472">Membrane</keyword>
<evidence type="ECO:0000313" key="11">
    <source>
        <dbReference type="Proteomes" id="UP000198426"/>
    </source>
</evidence>
<evidence type="ECO:0000256" key="6">
    <source>
        <dbReference type="ARBA" id="ARBA00022989"/>
    </source>
</evidence>
<feature type="transmembrane region" description="Helical" evidence="8">
    <location>
        <begin position="20"/>
        <end position="40"/>
    </location>
</feature>
<dbReference type="GO" id="GO:0009103">
    <property type="term" value="P:lipopolysaccharide biosynthetic process"/>
    <property type="evidence" value="ECO:0007669"/>
    <property type="project" value="UniProtKB-ARBA"/>
</dbReference>
<feature type="transmembrane region" description="Helical" evidence="8">
    <location>
        <begin position="94"/>
        <end position="112"/>
    </location>
</feature>
<dbReference type="EMBL" id="FZOY01000005">
    <property type="protein sequence ID" value="SNT04439.1"/>
    <property type="molecule type" value="Genomic_DNA"/>
</dbReference>
<dbReference type="PANTHER" id="PTHR33908">
    <property type="entry name" value="MANNOSYLTRANSFERASE YKCB-RELATED"/>
    <property type="match status" value="1"/>
</dbReference>
<dbReference type="OrthoDB" id="9811222at2"/>